<dbReference type="PANTHER" id="PTHR18919">
    <property type="entry name" value="ACETYL-COA C-ACYLTRANSFERASE"/>
    <property type="match status" value="1"/>
</dbReference>
<feature type="active site" description="Proton acceptor" evidence="11">
    <location>
        <position position="386"/>
    </location>
</feature>
<evidence type="ECO:0000259" key="13">
    <source>
        <dbReference type="Pfam" id="PF00108"/>
    </source>
</evidence>
<dbReference type="InterPro" id="IPR020610">
    <property type="entry name" value="Thiolase_AS"/>
</dbReference>
<dbReference type="NCBIfam" id="TIGR02430">
    <property type="entry name" value="pcaF"/>
    <property type="match status" value="1"/>
</dbReference>
<dbReference type="CDD" id="cd00751">
    <property type="entry name" value="thiolase"/>
    <property type="match status" value="1"/>
</dbReference>
<organism evidence="15 16">
    <name type="scientific">Buttiauxella agrestis</name>
    <dbReference type="NCBI Taxonomy" id="82977"/>
    <lineage>
        <taxon>Bacteria</taxon>
        <taxon>Pseudomonadati</taxon>
        <taxon>Pseudomonadota</taxon>
        <taxon>Gammaproteobacteria</taxon>
        <taxon>Enterobacterales</taxon>
        <taxon>Enterobacteriaceae</taxon>
        <taxon>Buttiauxella</taxon>
    </lineage>
</organism>
<evidence type="ECO:0000256" key="7">
    <source>
        <dbReference type="ARBA" id="ARBA00022797"/>
    </source>
</evidence>
<dbReference type="PROSITE" id="PS00737">
    <property type="entry name" value="THIOLASE_2"/>
    <property type="match status" value="1"/>
</dbReference>
<comment type="pathway">
    <text evidence="2">Aromatic compound metabolism; beta-ketoadipate pathway; acetyl-CoA and succinyl-CoA from 3-oxoadipate: step 2/2.</text>
</comment>
<gene>
    <name evidence="15" type="primary">pcaF</name>
    <name evidence="15" type="ORF">NCTC12119_02624</name>
</gene>
<evidence type="ECO:0000256" key="12">
    <source>
        <dbReference type="RuleBase" id="RU003557"/>
    </source>
</evidence>
<evidence type="ECO:0000313" key="15">
    <source>
        <dbReference type="EMBL" id="SUW64125.1"/>
    </source>
</evidence>
<comment type="function">
    <text evidence="1">Catalyzes thiolytic cleavage of beta-ketoadipyl-CoA to succinyl-CoA and acetyl-CoA.</text>
</comment>
<evidence type="ECO:0000256" key="9">
    <source>
        <dbReference type="ARBA" id="ARBA00041222"/>
    </source>
</evidence>
<evidence type="ECO:0000256" key="1">
    <source>
        <dbReference type="ARBA" id="ARBA00003720"/>
    </source>
</evidence>
<comment type="similarity">
    <text evidence="3 12">Belongs to the thiolase-like superfamily. Thiolase family.</text>
</comment>
<evidence type="ECO:0000256" key="5">
    <source>
        <dbReference type="ARBA" id="ARBA00016181"/>
    </source>
</evidence>
<dbReference type="Proteomes" id="UP000255528">
    <property type="component" value="Unassembled WGS sequence"/>
</dbReference>
<evidence type="ECO:0000256" key="2">
    <source>
        <dbReference type="ARBA" id="ARBA00005071"/>
    </source>
</evidence>
<evidence type="ECO:0000259" key="14">
    <source>
        <dbReference type="Pfam" id="PF02803"/>
    </source>
</evidence>
<accession>A0A381C898</accession>
<dbReference type="FunFam" id="3.40.47.10:FF:000010">
    <property type="entry name" value="Acetyl-CoA acetyltransferase (Thiolase)"/>
    <property type="match status" value="1"/>
</dbReference>
<evidence type="ECO:0000256" key="10">
    <source>
        <dbReference type="ARBA" id="ARBA00048527"/>
    </source>
</evidence>
<feature type="active site" description="Proton acceptor" evidence="11">
    <location>
        <position position="356"/>
    </location>
</feature>
<dbReference type="NCBIfam" id="NF006551">
    <property type="entry name" value="PRK09050.1"/>
    <property type="match status" value="1"/>
</dbReference>
<evidence type="ECO:0000256" key="6">
    <source>
        <dbReference type="ARBA" id="ARBA00022679"/>
    </source>
</evidence>
<dbReference type="EMBL" id="UIGI01000001">
    <property type="protein sequence ID" value="SUW64125.1"/>
    <property type="molecule type" value="Genomic_DNA"/>
</dbReference>
<dbReference type="AlphaFoldDB" id="A0A381C898"/>
<evidence type="ECO:0000256" key="4">
    <source>
        <dbReference type="ARBA" id="ARBA00012233"/>
    </source>
</evidence>
<dbReference type="InterPro" id="IPR016039">
    <property type="entry name" value="Thiolase-like"/>
</dbReference>
<reference evidence="15 16" key="1">
    <citation type="submission" date="2018-06" db="EMBL/GenBank/DDBJ databases">
        <authorList>
            <consortium name="Pathogen Informatics"/>
            <person name="Doyle S."/>
        </authorList>
    </citation>
    <scope>NUCLEOTIDE SEQUENCE [LARGE SCALE GENOMIC DNA]</scope>
    <source>
        <strain evidence="15 16">NCTC12119</strain>
    </source>
</reference>
<dbReference type="InterPro" id="IPR020613">
    <property type="entry name" value="Thiolase_CS"/>
</dbReference>
<proteinExistence type="inferred from homology"/>
<name>A0A381C898_9ENTR</name>
<evidence type="ECO:0000313" key="16">
    <source>
        <dbReference type="Proteomes" id="UP000255528"/>
    </source>
</evidence>
<dbReference type="Pfam" id="PF02803">
    <property type="entry name" value="Thiolase_C"/>
    <property type="match status" value="1"/>
</dbReference>
<evidence type="ECO:0000256" key="8">
    <source>
        <dbReference type="ARBA" id="ARBA00023315"/>
    </source>
</evidence>
<feature type="active site" description="Acyl-thioester intermediate" evidence="11">
    <location>
        <position position="90"/>
    </location>
</feature>
<dbReference type="SUPFAM" id="SSF53901">
    <property type="entry name" value="Thiolase-like"/>
    <property type="match status" value="2"/>
</dbReference>
<dbReference type="PANTHER" id="PTHR18919:SF107">
    <property type="entry name" value="ACETYL-COA ACETYLTRANSFERASE, CYTOSOLIC"/>
    <property type="match status" value="1"/>
</dbReference>
<dbReference type="InterPro" id="IPR020615">
    <property type="entry name" value="Thiolase_acyl_enz_int_AS"/>
</dbReference>
<dbReference type="PIRSF" id="PIRSF000429">
    <property type="entry name" value="Ac-CoA_Ac_transf"/>
    <property type="match status" value="1"/>
</dbReference>
<feature type="domain" description="Thiolase N-terminal" evidence="13">
    <location>
        <begin position="5"/>
        <end position="268"/>
    </location>
</feature>
<dbReference type="PROSITE" id="PS00098">
    <property type="entry name" value="THIOLASE_1"/>
    <property type="match status" value="1"/>
</dbReference>
<feature type="domain" description="Thiolase C-terminal" evidence="14">
    <location>
        <begin position="276"/>
        <end position="399"/>
    </location>
</feature>
<keyword evidence="7" id="KW-0058">Aromatic hydrocarbons catabolism</keyword>
<dbReference type="EC" id="2.3.1.174" evidence="4"/>
<evidence type="ECO:0000256" key="3">
    <source>
        <dbReference type="ARBA" id="ARBA00010982"/>
    </source>
</evidence>
<dbReference type="Gene3D" id="3.40.47.10">
    <property type="match status" value="1"/>
</dbReference>
<keyword evidence="8 12" id="KW-0012">Acyltransferase</keyword>
<dbReference type="InterPro" id="IPR020617">
    <property type="entry name" value="Thiolase_C"/>
</dbReference>
<dbReference type="InterPro" id="IPR002155">
    <property type="entry name" value="Thiolase"/>
</dbReference>
<dbReference type="InterPro" id="IPR020616">
    <property type="entry name" value="Thiolase_N"/>
</dbReference>
<protein>
    <recommendedName>
        <fullName evidence="5">Beta-ketoadipyl-CoA thiolase</fullName>
        <ecNumber evidence="4">2.3.1.174</ecNumber>
    </recommendedName>
    <alternativeName>
        <fullName evidence="9">3-oxoadipyl-CoA thiolase</fullName>
    </alternativeName>
</protein>
<evidence type="ECO:0000256" key="11">
    <source>
        <dbReference type="PIRSR" id="PIRSR000429-1"/>
    </source>
</evidence>
<dbReference type="GO" id="GO:0019619">
    <property type="term" value="P:3,4-dihydroxybenzoate catabolic process"/>
    <property type="evidence" value="ECO:0007669"/>
    <property type="project" value="InterPro"/>
</dbReference>
<keyword evidence="6 12" id="KW-0808">Transferase</keyword>
<sequence length="400" mass="42022">MNQAFICDGVRTPFGRFGGTLSSVRSDDLAALPLKALLERHPNLDWSAIDDVIYGCANQAGEDNRNVARMALLLAGLPETVPGSTINRLCGSSLDALGIAARAIKSGETHLMIAGGVESMSRAPFVMGKAESAFSRSMKMEDTTIGWRFINPLMKAQYGVDAMPETAENVATDFNINRADQDAFALRSQLRTARAQETGMFDDELIPVSIAQRKGEAVLFNRDEHPRSTSIEALAKLKGVVRADGTVTAGNASGVNDGACALLLASEQALNTHGLQPLARVVGVATAGVAPRIMGFGPAPAVRKVLAQTGLTLAQMDVIELNEAFAAQALAVMRDLGLPDDAEHVNPNGGAIALGHPLGASGGRLAMTAAYQLKRSGGRYALCTMCIGVGQGIALIIERV</sequence>
<dbReference type="RefSeq" id="WP_115628902.1">
    <property type="nucleotide sequence ID" value="NZ_UIGI01000001.1"/>
</dbReference>
<dbReference type="Pfam" id="PF00108">
    <property type="entry name" value="Thiolase_N"/>
    <property type="match status" value="1"/>
</dbReference>
<dbReference type="PROSITE" id="PS00099">
    <property type="entry name" value="THIOLASE_3"/>
    <property type="match status" value="1"/>
</dbReference>
<dbReference type="InterPro" id="IPR012793">
    <property type="entry name" value="PcaF"/>
</dbReference>
<dbReference type="NCBIfam" id="TIGR01930">
    <property type="entry name" value="AcCoA-C-Actrans"/>
    <property type="match status" value="1"/>
</dbReference>
<comment type="catalytic activity">
    <reaction evidence="10">
        <text>succinyl-CoA + acetyl-CoA = 3-oxoadipyl-CoA + CoA</text>
        <dbReference type="Rhea" id="RHEA:19481"/>
        <dbReference type="ChEBI" id="CHEBI:57287"/>
        <dbReference type="ChEBI" id="CHEBI:57288"/>
        <dbReference type="ChEBI" id="CHEBI:57292"/>
        <dbReference type="ChEBI" id="CHEBI:57348"/>
        <dbReference type="EC" id="2.3.1.174"/>
    </reaction>
</comment>
<dbReference type="GO" id="GO:0033812">
    <property type="term" value="F:3-oxoadipyl-CoA thiolase activity"/>
    <property type="evidence" value="ECO:0007669"/>
    <property type="project" value="UniProtKB-EC"/>
</dbReference>